<dbReference type="EMBL" id="FMIA01000002">
    <property type="protein sequence ID" value="SCL54982.1"/>
    <property type="molecule type" value="Genomic_DNA"/>
</dbReference>
<comment type="subcellular location">
    <subcellularLocation>
        <location evidence="1">Bacterial microcompartment</location>
    </subcellularLocation>
</comment>
<keyword evidence="2" id="KW-1283">Bacterial microcompartment</keyword>
<dbReference type="SMART" id="SM00877">
    <property type="entry name" value="BMC"/>
    <property type="match status" value="1"/>
</dbReference>
<organism evidence="4 5">
    <name type="scientific">Micromonospora yangpuensis</name>
    <dbReference type="NCBI Taxonomy" id="683228"/>
    <lineage>
        <taxon>Bacteria</taxon>
        <taxon>Bacillati</taxon>
        <taxon>Actinomycetota</taxon>
        <taxon>Actinomycetes</taxon>
        <taxon>Micromonosporales</taxon>
        <taxon>Micromonosporaceae</taxon>
        <taxon>Micromonospora</taxon>
    </lineage>
</organism>
<dbReference type="GO" id="GO:0031469">
    <property type="term" value="C:bacterial microcompartment"/>
    <property type="evidence" value="ECO:0007669"/>
    <property type="project" value="UniProtKB-SubCell"/>
</dbReference>
<proteinExistence type="predicted"/>
<dbReference type="InterPro" id="IPR044870">
    <property type="entry name" value="BMC_CP"/>
</dbReference>
<evidence type="ECO:0000313" key="4">
    <source>
        <dbReference type="EMBL" id="SCL54982.1"/>
    </source>
</evidence>
<dbReference type="PROSITE" id="PS51931">
    <property type="entry name" value="BMC_CP"/>
    <property type="match status" value="2"/>
</dbReference>
<dbReference type="InterPro" id="IPR000249">
    <property type="entry name" value="BMC_dom"/>
</dbReference>
<dbReference type="STRING" id="683228.GA0070617_2825"/>
<dbReference type="AlphaFoldDB" id="A0A1C6UM21"/>
<feature type="domain" description="BMC circularly permuted" evidence="3">
    <location>
        <begin position="7"/>
        <end position="109"/>
    </location>
</feature>
<evidence type="ECO:0000256" key="1">
    <source>
        <dbReference type="ARBA" id="ARBA00024322"/>
    </source>
</evidence>
<evidence type="ECO:0000259" key="3">
    <source>
        <dbReference type="PROSITE" id="PS51931"/>
    </source>
</evidence>
<sequence>MAHSAVELRTFAFVDRLQPQMAALLGSVMSGDPVVEGMSELYLEISPGSDVYALVDAAVKAAGVRPGSQVVERQYGMTELHSMSQDAVRQAGQTILDLLGFTEADAQPAELVSAKIVSNIDAYQAQLVNRSRKGSLLVAGESMLVVECQPAAYISAVGNEVEKSAGVKIVDVRGVGQFGRLWVSGLHSEVESARDAVRRAFDTRPWSHRR</sequence>
<dbReference type="OrthoDB" id="5800762at2"/>
<dbReference type="RefSeq" id="WP_091437323.1">
    <property type="nucleotide sequence ID" value="NZ_BMMJ01000009.1"/>
</dbReference>
<gene>
    <name evidence="4" type="ORF">GA0070617_2825</name>
</gene>
<reference evidence="4 5" key="1">
    <citation type="submission" date="2016-06" db="EMBL/GenBank/DDBJ databases">
        <authorList>
            <person name="Kjaerup R.B."/>
            <person name="Dalgaard T.S."/>
            <person name="Juul-Madsen H.R."/>
        </authorList>
    </citation>
    <scope>NUCLEOTIDE SEQUENCE [LARGE SCALE GENOMIC DNA]</scope>
    <source>
        <strain evidence="4 5">DSM 45577</strain>
    </source>
</reference>
<name>A0A1C6UM21_9ACTN</name>
<dbReference type="Gene3D" id="3.30.70.1710">
    <property type="match status" value="2"/>
</dbReference>
<dbReference type="CDD" id="cd07052">
    <property type="entry name" value="BMC_like_1_repeat2"/>
    <property type="match status" value="1"/>
</dbReference>
<evidence type="ECO:0000256" key="2">
    <source>
        <dbReference type="ARBA" id="ARBA00024446"/>
    </source>
</evidence>
<feature type="domain" description="BMC circularly permuted" evidence="3">
    <location>
        <begin position="110"/>
        <end position="206"/>
    </location>
</feature>
<evidence type="ECO:0000313" key="5">
    <source>
        <dbReference type="Proteomes" id="UP000198937"/>
    </source>
</evidence>
<accession>A0A1C6UM21</accession>
<dbReference type="InterPro" id="IPR037233">
    <property type="entry name" value="CcmK-like_sf"/>
</dbReference>
<dbReference type="Proteomes" id="UP000198937">
    <property type="component" value="Unassembled WGS sequence"/>
</dbReference>
<keyword evidence="5" id="KW-1185">Reference proteome</keyword>
<protein>
    <recommendedName>
        <fullName evidence="3">BMC circularly permuted domain-containing protein</fullName>
    </recommendedName>
</protein>